<keyword evidence="2" id="KW-0732">Signal</keyword>
<feature type="region of interest" description="Disordered" evidence="1">
    <location>
        <begin position="193"/>
        <end position="260"/>
    </location>
</feature>
<feature type="chain" id="PRO_5012488537" evidence="2">
    <location>
        <begin position="22"/>
        <end position="260"/>
    </location>
</feature>
<feature type="compositionally biased region" description="Low complexity" evidence="1">
    <location>
        <begin position="205"/>
        <end position="224"/>
    </location>
</feature>
<sequence length="260" mass="29860">MNCAGALCFVLSAYFLPLHLASPLRKGIQTLHKRCLTEATVEDCETILLSWSYNNETKECEKGFVCHECPNRFDTFGDCFDACRTVSITTQKPKPQAKPWFSKIKRKPWSRGCKYWLMHGACCQALWIDFEKSYWGKTRRVLVYTGCRYDIYKLFAYDFSARRCYEVKKRPRRQGEPPNESDFEALRDRKRGCQHKTSRLPDAHPALPTKPTTSTKPPKATITSQNSKPVTHSMNTTQKKPVVQNETSKPAAPSNHDKPT</sequence>
<reference evidence="3" key="1">
    <citation type="journal article" date="2017" name="Parasit. Vectors">
        <title>Sialotranscriptomics of Rhipicephalus zambeziensis reveals intricate expression profiles of secretory proteins and suggests tight temporal transcriptional regulation during blood-feeding.</title>
        <authorList>
            <person name="de Castro M.H."/>
            <person name="de Klerk D."/>
            <person name="Pienaar R."/>
            <person name="Rees D.J.G."/>
            <person name="Mans B.J."/>
        </authorList>
    </citation>
    <scope>NUCLEOTIDE SEQUENCE</scope>
    <source>
        <tissue evidence="3">Salivary glands</tissue>
    </source>
</reference>
<feature type="region of interest" description="Disordered" evidence="1">
    <location>
        <begin position="168"/>
        <end position="187"/>
    </location>
</feature>
<organism evidence="3">
    <name type="scientific">Rhipicephalus zambeziensis</name>
    <dbReference type="NCBI Taxonomy" id="60191"/>
    <lineage>
        <taxon>Eukaryota</taxon>
        <taxon>Metazoa</taxon>
        <taxon>Ecdysozoa</taxon>
        <taxon>Arthropoda</taxon>
        <taxon>Chelicerata</taxon>
        <taxon>Arachnida</taxon>
        <taxon>Acari</taxon>
        <taxon>Parasitiformes</taxon>
        <taxon>Ixodida</taxon>
        <taxon>Ixodoidea</taxon>
        <taxon>Ixodidae</taxon>
        <taxon>Rhipicephalinae</taxon>
        <taxon>Rhipicephalus</taxon>
        <taxon>Rhipicephalus</taxon>
    </lineage>
</organism>
<dbReference type="Gene3D" id="4.10.410.10">
    <property type="entry name" value="Pancreatic trypsin inhibitor Kunitz domain"/>
    <property type="match status" value="1"/>
</dbReference>
<dbReference type="AlphaFoldDB" id="A0A224Y4F8"/>
<evidence type="ECO:0000256" key="2">
    <source>
        <dbReference type="SAM" id="SignalP"/>
    </source>
</evidence>
<accession>A0A224Y4F8</accession>
<dbReference type="EMBL" id="GFPF01000439">
    <property type="protein sequence ID" value="MAA11585.1"/>
    <property type="molecule type" value="Transcribed_RNA"/>
</dbReference>
<feature type="compositionally biased region" description="Polar residues" evidence="1">
    <location>
        <begin position="225"/>
        <end position="248"/>
    </location>
</feature>
<proteinExistence type="predicted"/>
<protein>
    <submittedName>
        <fullName evidence="3">Pancreatic trypsin inhibitor</fullName>
    </submittedName>
</protein>
<name>A0A224Y4F8_9ACAR</name>
<evidence type="ECO:0000256" key="1">
    <source>
        <dbReference type="SAM" id="MobiDB-lite"/>
    </source>
</evidence>
<dbReference type="SUPFAM" id="SSF57362">
    <property type="entry name" value="BPTI-like"/>
    <property type="match status" value="1"/>
</dbReference>
<dbReference type="GO" id="GO:0004867">
    <property type="term" value="F:serine-type endopeptidase inhibitor activity"/>
    <property type="evidence" value="ECO:0007669"/>
    <property type="project" value="InterPro"/>
</dbReference>
<feature type="signal peptide" evidence="2">
    <location>
        <begin position="1"/>
        <end position="21"/>
    </location>
</feature>
<dbReference type="InterPro" id="IPR036880">
    <property type="entry name" value="Kunitz_BPTI_sf"/>
</dbReference>
<evidence type="ECO:0000313" key="3">
    <source>
        <dbReference type="EMBL" id="MAA11585.1"/>
    </source>
</evidence>